<reference evidence="4" key="3">
    <citation type="submission" date="2025-04" db="UniProtKB">
        <authorList>
            <consortium name="RefSeq"/>
        </authorList>
    </citation>
    <scope>IDENTIFICATION</scope>
    <source>
        <strain evidence="4">CBS 304.34</strain>
    </source>
</reference>
<dbReference type="GeneID" id="54457842"/>
<dbReference type="Proteomes" id="UP000504636">
    <property type="component" value="Unplaced"/>
</dbReference>
<sequence length="85" mass="9993">MRALRKEKFRNCLLSSFTRQQELTSRPISTDKYPFQSDGSKKSRKTDFGILRNLRKRKHCKLCPKHHPPRMKEQPSQHPSSVVGD</sequence>
<evidence type="ECO:0000313" key="3">
    <source>
        <dbReference type="Proteomes" id="UP000504636"/>
    </source>
</evidence>
<dbReference type="RefSeq" id="XP_033574382.1">
    <property type="nucleotide sequence ID" value="XM_033716949.1"/>
</dbReference>
<feature type="compositionally biased region" description="Polar residues" evidence="1">
    <location>
        <begin position="76"/>
        <end position="85"/>
    </location>
</feature>
<evidence type="ECO:0000313" key="2">
    <source>
        <dbReference type="EMBL" id="KAF2807418.1"/>
    </source>
</evidence>
<name>A0A6A6YFR9_9PEZI</name>
<accession>A0A6A6YFR9</accession>
<proteinExistence type="predicted"/>
<organism evidence="2">
    <name type="scientific">Mytilinidion resinicola</name>
    <dbReference type="NCBI Taxonomy" id="574789"/>
    <lineage>
        <taxon>Eukaryota</taxon>
        <taxon>Fungi</taxon>
        <taxon>Dikarya</taxon>
        <taxon>Ascomycota</taxon>
        <taxon>Pezizomycotina</taxon>
        <taxon>Dothideomycetes</taxon>
        <taxon>Pleosporomycetidae</taxon>
        <taxon>Mytilinidiales</taxon>
        <taxon>Mytilinidiaceae</taxon>
        <taxon>Mytilinidion</taxon>
    </lineage>
</organism>
<feature type="non-terminal residue" evidence="2">
    <location>
        <position position="85"/>
    </location>
</feature>
<dbReference type="EMBL" id="MU003705">
    <property type="protein sequence ID" value="KAF2807418.1"/>
    <property type="molecule type" value="Genomic_DNA"/>
</dbReference>
<gene>
    <name evidence="2 4" type="ORF">BDZ99DRAFT_421447</name>
</gene>
<feature type="region of interest" description="Disordered" evidence="1">
    <location>
        <begin position="62"/>
        <end position="85"/>
    </location>
</feature>
<evidence type="ECO:0000256" key="1">
    <source>
        <dbReference type="SAM" id="MobiDB-lite"/>
    </source>
</evidence>
<reference evidence="4" key="2">
    <citation type="submission" date="2020-04" db="EMBL/GenBank/DDBJ databases">
        <authorList>
            <consortium name="NCBI Genome Project"/>
        </authorList>
    </citation>
    <scope>NUCLEOTIDE SEQUENCE</scope>
    <source>
        <strain evidence="4">CBS 304.34</strain>
    </source>
</reference>
<evidence type="ECO:0000313" key="4">
    <source>
        <dbReference type="RefSeq" id="XP_033574382.1"/>
    </source>
</evidence>
<feature type="region of interest" description="Disordered" evidence="1">
    <location>
        <begin position="23"/>
        <end position="50"/>
    </location>
</feature>
<dbReference type="AlphaFoldDB" id="A0A6A6YFR9"/>
<keyword evidence="3" id="KW-1185">Reference proteome</keyword>
<protein>
    <submittedName>
        <fullName evidence="2 4">Uncharacterized protein</fullName>
    </submittedName>
</protein>
<reference evidence="2 4" key="1">
    <citation type="journal article" date="2020" name="Stud. Mycol.">
        <title>101 Dothideomycetes genomes: a test case for predicting lifestyles and emergence of pathogens.</title>
        <authorList>
            <person name="Haridas S."/>
            <person name="Albert R."/>
            <person name="Binder M."/>
            <person name="Bloem J."/>
            <person name="Labutti K."/>
            <person name="Salamov A."/>
            <person name="Andreopoulos B."/>
            <person name="Baker S."/>
            <person name="Barry K."/>
            <person name="Bills G."/>
            <person name="Bluhm B."/>
            <person name="Cannon C."/>
            <person name="Castanera R."/>
            <person name="Culley D."/>
            <person name="Daum C."/>
            <person name="Ezra D."/>
            <person name="Gonzalez J."/>
            <person name="Henrissat B."/>
            <person name="Kuo A."/>
            <person name="Liang C."/>
            <person name="Lipzen A."/>
            <person name="Lutzoni F."/>
            <person name="Magnuson J."/>
            <person name="Mondo S."/>
            <person name="Nolan M."/>
            <person name="Ohm R."/>
            <person name="Pangilinan J."/>
            <person name="Park H.-J."/>
            <person name="Ramirez L."/>
            <person name="Alfaro M."/>
            <person name="Sun H."/>
            <person name="Tritt A."/>
            <person name="Yoshinaga Y."/>
            <person name="Zwiers L.-H."/>
            <person name="Turgeon B."/>
            <person name="Goodwin S."/>
            <person name="Spatafora J."/>
            <person name="Crous P."/>
            <person name="Grigoriev I."/>
        </authorList>
    </citation>
    <scope>NUCLEOTIDE SEQUENCE</scope>
    <source>
        <strain evidence="2 4">CBS 304.34</strain>
    </source>
</reference>